<name>A0A370Q8E2_9GAMM</name>
<dbReference type="GO" id="GO:0005886">
    <property type="term" value="C:plasma membrane"/>
    <property type="evidence" value="ECO:0007669"/>
    <property type="project" value="UniProtKB-SubCell"/>
</dbReference>
<evidence type="ECO:0000256" key="9">
    <source>
        <dbReference type="ARBA" id="ARBA00023136"/>
    </source>
</evidence>
<protein>
    <recommendedName>
        <fullName evidence="3">Type II secretion system protein N</fullName>
    </recommendedName>
    <alternativeName>
        <fullName evidence="10">General secretion pathway protein N</fullName>
    </alternativeName>
</protein>
<keyword evidence="9 11" id="KW-0472">Membrane</keyword>
<accession>A0A370Q8E2</accession>
<comment type="similarity">
    <text evidence="2">Belongs to the GSP N family.</text>
</comment>
<evidence type="ECO:0000256" key="2">
    <source>
        <dbReference type="ARBA" id="ARBA00007208"/>
    </source>
</evidence>
<keyword evidence="6" id="KW-0997">Cell inner membrane</keyword>
<keyword evidence="4" id="KW-0813">Transport</keyword>
<organism evidence="12 13">
    <name type="scientific">Enterobacillus tribolii</name>
    <dbReference type="NCBI Taxonomy" id="1487935"/>
    <lineage>
        <taxon>Bacteria</taxon>
        <taxon>Pseudomonadati</taxon>
        <taxon>Pseudomonadota</taxon>
        <taxon>Gammaproteobacteria</taxon>
        <taxon>Enterobacterales</taxon>
        <taxon>Hafniaceae</taxon>
        <taxon>Enterobacillus</taxon>
    </lineage>
</organism>
<dbReference type="RefSeq" id="WP_115460228.1">
    <property type="nucleotide sequence ID" value="NZ_QRAP01000013.1"/>
</dbReference>
<comment type="subcellular location">
    <subcellularLocation>
        <location evidence="1">Cell inner membrane</location>
    </subcellularLocation>
</comment>
<sequence>MTRGWRYAAWFLLLYGAALVINLPARLLVRFLPPPVQVTAVSGTVWSGNIGQLRWQTLSLNNVSWRWAWPGIRITAQGDAGRGGVTLGWTGAWRLSDGRWQTPLQAVMDLTGLPLPVGGGGDLVLTLDRMRVDAGGCRDLAATLTWQGAALIAGEQRVALGEPRAQFGCQLRQLTFELRQMRNAPLLTGQGSFDAAGYRFSGRIGLPDALPPLWRQMVENATRPGDNGQRITEISGTWALPRR</sequence>
<keyword evidence="7 11" id="KW-0812">Transmembrane</keyword>
<evidence type="ECO:0000313" key="12">
    <source>
        <dbReference type="EMBL" id="RDK84579.1"/>
    </source>
</evidence>
<dbReference type="Pfam" id="PF01203">
    <property type="entry name" value="T2SSN"/>
    <property type="match status" value="1"/>
</dbReference>
<evidence type="ECO:0000256" key="8">
    <source>
        <dbReference type="ARBA" id="ARBA00022927"/>
    </source>
</evidence>
<evidence type="ECO:0000256" key="10">
    <source>
        <dbReference type="ARBA" id="ARBA00030772"/>
    </source>
</evidence>
<proteinExistence type="inferred from homology"/>
<dbReference type="GO" id="GO:0015628">
    <property type="term" value="P:protein secretion by the type II secretion system"/>
    <property type="evidence" value="ECO:0007669"/>
    <property type="project" value="InterPro"/>
</dbReference>
<keyword evidence="5" id="KW-1003">Cell membrane</keyword>
<gene>
    <name evidence="12" type="ORF">C8D90_11358</name>
</gene>
<feature type="transmembrane region" description="Helical" evidence="11">
    <location>
        <begin position="7"/>
        <end position="29"/>
    </location>
</feature>
<keyword evidence="8" id="KW-0653">Protein transport</keyword>
<evidence type="ECO:0000256" key="3">
    <source>
        <dbReference type="ARBA" id="ARBA00021563"/>
    </source>
</evidence>
<evidence type="ECO:0000313" key="13">
    <source>
        <dbReference type="Proteomes" id="UP000254848"/>
    </source>
</evidence>
<evidence type="ECO:0000256" key="6">
    <source>
        <dbReference type="ARBA" id="ARBA00022519"/>
    </source>
</evidence>
<dbReference type="OrthoDB" id="6118198at2"/>
<keyword evidence="11" id="KW-1133">Transmembrane helix</keyword>
<comment type="caution">
    <text evidence="12">The sequence shown here is derived from an EMBL/GenBank/DDBJ whole genome shotgun (WGS) entry which is preliminary data.</text>
</comment>
<dbReference type="GO" id="GO:0015627">
    <property type="term" value="C:type II protein secretion system complex"/>
    <property type="evidence" value="ECO:0007669"/>
    <property type="project" value="InterPro"/>
</dbReference>
<evidence type="ECO:0000256" key="7">
    <source>
        <dbReference type="ARBA" id="ARBA00022692"/>
    </source>
</evidence>
<dbReference type="EMBL" id="QRAP01000013">
    <property type="protein sequence ID" value="RDK84579.1"/>
    <property type="molecule type" value="Genomic_DNA"/>
</dbReference>
<dbReference type="Proteomes" id="UP000254848">
    <property type="component" value="Unassembled WGS sequence"/>
</dbReference>
<evidence type="ECO:0000256" key="1">
    <source>
        <dbReference type="ARBA" id="ARBA00004533"/>
    </source>
</evidence>
<reference evidence="12 13" key="1">
    <citation type="submission" date="2018-07" db="EMBL/GenBank/DDBJ databases">
        <title>Genomic Encyclopedia of Type Strains, Phase IV (KMG-IV): sequencing the most valuable type-strain genomes for metagenomic binning, comparative biology and taxonomic classification.</title>
        <authorList>
            <person name="Goeker M."/>
        </authorList>
    </citation>
    <scope>NUCLEOTIDE SEQUENCE [LARGE SCALE GENOMIC DNA]</scope>
    <source>
        <strain evidence="12 13">DSM 103736</strain>
    </source>
</reference>
<dbReference type="InterPro" id="IPR022792">
    <property type="entry name" value="T2SS_protein-GspN"/>
</dbReference>
<evidence type="ECO:0000256" key="4">
    <source>
        <dbReference type="ARBA" id="ARBA00022448"/>
    </source>
</evidence>
<dbReference type="AlphaFoldDB" id="A0A370Q8E2"/>
<evidence type="ECO:0000256" key="5">
    <source>
        <dbReference type="ARBA" id="ARBA00022475"/>
    </source>
</evidence>
<evidence type="ECO:0000256" key="11">
    <source>
        <dbReference type="SAM" id="Phobius"/>
    </source>
</evidence>
<keyword evidence="13" id="KW-1185">Reference proteome</keyword>